<evidence type="ECO:0000256" key="3">
    <source>
        <dbReference type="ARBA" id="ARBA00022840"/>
    </source>
</evidence>
<dbReference type="Pfam" id="PF00069">
    <property type="entry name" value="Pkinase"/>
    <property type="match status" value="1"/>
</dbReference>
<sequence>MPSIIPNRLHKSRPQGYAGQPSCVEPLRTVEASRDGKSVLESIPVKPCLPWNTYEAIYALHLGDNGPVVVAERRGISFDVVDIGCFESLSDDQIRMLKAIQHPNFVTVHEIYRAETKCYVAYEHMPRSLEEVAGNPYLNSDRLAAIVGQIVAALAYLEGKGLQHGHLASSRILLHHSGTVKLGNQEDCTANTSIKDIRDLGMVMMELMEGDDAKDGATIGLDSPERWTANAIEFLSATTSASSVSELLEHPFLRSWHKGKLKGVAEQAVVSMRWMVWRYNTMLRSDTDSERYRQGSARHGDIVLDAAG</sequence>
<name>A0ABR0BHH0_PURLI</name>
<evidence type="ECO:0000313" key="6">
    <source>
        <dbReference type="EMBL" id="KAK4077248.1"/>
    </source>
</evidence>
<evidence type="ECO:0000256" key="4">
    <source>
        <dbReference type="SAM" id="MobiDB-lite"/>
    </source>
</evidence>
<dbReference type="PANTHER" id="PTHR45832:SF22">
    <property type="entry name" value="SERINE_THREONINE-PROTEIN KINASE SAMKA-RELATED"/>
    <property type="match status" value="1"/>
</dbReference>
<dbReference type="EMBL" id="JAWRVI010000102">
    <property type="protein sequence ID" value="KAK4077248.1"/>
    <property type="molecule type" value="Genomic_DNA"/>
</dbReference>
<evidence type="ECO:0000313" key="7">
    <source>
        <dbReference type="Proteomes" id="UP001287286"/>
    </source>
</evidence>
<dbReference type="PANTHER" id="PTHR45832">
    <property type="entry name" value="SERINE/THREONINE-PROTEIN KINASE SAMKA-RELATED-RELATED"/>
    <property type="match status" value="1"/>
</dbReference>
<evidence type="ECO:0000256" key="2">
    <source>
        <dbReference type="ARBA" id="ARBA00022741"/>
    </source>
</evidence>
<feature type="region of interest" description="Disordered" evidence="4">
    <location>
        <begin position="1"/>
        <end position="20"/>
    </location>
</feature>
<dbReference type="SMART" id="SM00220">
    <property type="entry name" value="S_TKc"/>
    <property type="match status" value="1"/>
</dbReference>
<dbReference type="SUPFAM" id="SSF56112">
    <property type="entry name" value="Protein kinase-like (PK-like)"/>
    <property type="match status" value="1"/>
</dbReference>
<proteinExistence type="inferred from homology"/>
<evidence type="ECO:0000259" key="5">
    <source>
        <dbReference type="PROSITE" id="PS50011"/>
    </source>
</evidence>
<comment type="similarity">
    <text evidence="1">Belongs to the protein kinase superfamily. STE Ser/Thr protein kinase family. STE20 subfamily.</text>
</comment>
<keyword evidence="2" id="KW-0547">Nucleotide-binding</keyword>
<comment type="caution">
    <text evidence="6">The sequence shown here is derived from an EMBL/GenBank/DDBJ whole genome shotgun (WGS) entry which is preliminary data.</text>
</comment>
<dbReference type="Proteomes" id="UP001287286">
    <property type="component" value="Unassembled WGS sequence"/>
</dbReference>
<accession>A0ABR0BHH0</accession>
<feature type="domain" description="Protein kinase" evidence="5">
    <location>
        <begin position="54"/>
        <end position="308"/>
    </location>
</feature>
<dbReference type="PROSITE" id="PS50011">
    <property type="entry name" value="PROTEIN_KINASE_DOM"/>
    <property type="match status" value="1"/>
</dbReference>
<evidence type="ECO:0000256" key="1">
    <source>
        <dbReference type="ARBA" id="ARBA00008874"/>
    </source>
</evidence>
<keyword evidence="7" id="KW-1185">Reference proteome</keyword>
<dbReference type="InterPro" id="IPR011009">
    <property type="entry name" value="Kinase-like_dom_sf"/>
</dbReference>
<dbReference type="InterPro" id="IPR000719">
    <property type="entry name" value="Prot_kinase_dom"/>
</dbReference>
<organism evidence="6 7">
    <name type="scientific">Purpureocillium lilacinum</name>
    <name type="common">Paecilomyces lilacinus</name>
    <dbReference type="NCBI Taxonomy" id="33203"/>
    <lineage>
        <taxon>Eukaryota</taxon>
        <taxon>Fungi</taxon>
        <taxon>Dikarya</taxon>
        <taxon>Ascomycota</taxon>
        <taxon>Pezizomycotina</taxon>
        <taxon>Sordariomycetes</taxon>
        <taxon>Hypocreomycetidae</taxon>
        <taxon>Hypocreales</taxon>
        <taxon>Ophiocordycipitaceae</taxon>
        <taxon>Purpureocillium</taxon>
    </lineage>
</organism>
<protein>
    <recommendedName>
        <fullName evidence="5">Protein kinase domain-containing protein</fullName>
    </recommendedName>
</protein>
<dbReference type="Gene3D" id="3.30.200.20">
    <property type="entry name" value="Phosphorylase Kinase, domain 1"/>
    <property type="match status" value="1"/>
</dbReference>
<dbReference type="InterPro" id="IPR051931">
    <property type="entry name" value="PAK3-like"/>
</dbReference>
<gene>
    <name evidence="6" type="ORF">Purlil1_12400</name>
</gene>
<dbReference type="Gene3D" id="1.10.510.10">
    <property type="entry name" value="Transferase(Phosphotransferase) domain 1"/>
    <property type="match status" value="1"/>
</dbReference>
<keyword evidence="3" id="KW-0067">ATP-binding</keyword>
<reference evidence="6 7" key="1">
    <citation type="journal article" date="2024" name="Microbiol. Resour. Announc.">
        <title>Genome annotations for the ascomycete fungi Trichoderma harzianum, Trichoderma aggressivum, and Purpureocillium lilacinum.</title>
        <authorList>
            <person name="Beijen E.P.W."/>
            <person name="Ohm R.A."/>
        </authorList>
    </citation>
    <scope>NUCLEOTIDE SEQUENCE [LARGE SCALE GENOMIC DNA]</scope>
    <source>
        <strain evidence="6 7">CBS 150709</strain>
    </source>
</reference>